<accession>A0A934VDD0</accession>
<proteinExistence type="predicted"/>
<dbReference type="EMBL" id="JAENIK010000013">
    <property type="protein sequence ID" value="MBK1818015.1"/>
    <property type="molecule type" value="Genomic_DNA"/>
</dbReference>
<dbReference type="Proteomes" id="UP000600139">
    <property type="component" value="Unassembled WGS sequence"/>
</dbReference>
<evidence type="ECO:0000313" key="1">
    <source>
        <dbReference type="EMBL" id="MBK1818015.1"/>
    </source>
</evidence>
<name>A0A934VDD0_9BACT</name>
<reference evidence="1" key="1">
    <citation type="submission" date="2021-01" db="EMBL/GenBank/DDBJ databases">
        <title>Modified the classification status of verrucomicrobia.</title>
        <authorList>
            <person name="Feng X."/>
        </authorList>
    </citation>
    <scope>NUCLEOTIDE SEQUENCE</scope>
    <source>
        <strain evidence="1">JCM 18052</strain>
    </source>
</reference>
<dbReference type="Gene3D" id="3.40.50.880">
    <property type="match status" value="1"/>
</dbReference>
<evidence type="ECO:0000313" key="2">
    <source>
        <dbReference type="Proteomes" id="UP000600139"/>
    </source>
</evidence>
<dbReference type="RefSeq" id="WP_200352970.1">
    <property type="nucleotide sequence ID" value="NZ_BAABHZ010000002.1"/>
</dbReference>
<protein>
    <recommendedName>
        <fullName evidence="3">DUF4350 domain-containing protein</fullName>
    </recommendedName>
</protein>
<evidence type="ECO:0008006" key="3">
    <source>
        <dbReference type="Google" id="ProtNLM"/>
    </source>
</evidence>
<gene>
    <name evidence="1" type="ORF">JIN84_20500</name>
</gene>
<dbReference type="InterPro" id="IPR029062">
    <property type="entry name" value="Class_I_gatase-like"/>
</dbReference>
<sequence>MNRGFLLIVTGFISAISTLRAQQVSDTSYQPGIGDPAYGSGQGPRVGIDEAHHNFHTAGGRYQPFANLLRRDGYQVGGFTRSLSADALREVDLLVIANPVNERNAKDWSLPTPSAFTKEEIAALHDWVEKGGSLLLIADHMPFPGGAGELAESFGAVFSNGYARTGRPQQERGPDVFRTGEGLAENFITKGRSEDEKVTQVATFGGSAFRLPEGATPILTFSTGSISRETRKAPGITPDAPVVRIEGWSQGAVLTLGKGRVAIFGEASMFSAQLSGPEKKPMGMNAPKAEQNHRLVLNLLHWLSRAGEAGR</sequence>
<organism evidence="1 2">
    <name type="scientific">Luteolibacter yonseiensis</name>
    <dbReference type="NCBI Taxonomy" id="1144680"/>
    <lineage>
        <taxon>Bacteria</taxon>
        <taxon>Pseudomonadati</taxon>
        <taxon>Verrucomicrobiota</taxon>
        <taxon>Verrucomicrobiia</taxon>
        <taxon>Verrucomicrobiales</taxon>
        <taxon>Verrucomicrobiaceae</taxon>
        <taxon>Luteolibacter</taxon>
    </lineage>
</organism>
<keyword evidence="2" id="KW-1185">Reference proteome</keyword>
<dbReference type="SUPFAM" id="SSF52317">
    <property type="entry name" value="Class I glutamine amidotransferase-like"/>
    <property type="match status" value="1"/>
</dbReference>
<comment type="caution">
    <text evidence="1">The sequence shown here is derived from an EMBL/GenBank/DDBJ whole genome shotgun (WGS) entry which is preliminary data.</text>
</comment>
<dbReference type="AlphaFoldDB" id="A0A934VDD0"/>